<feature type="domain" description="N-acetyltransferase" evidence="1">
    <location>
        <begin position="44"/>
        <end position="184"/>
    </location>
</feature>
<sequence>MPQQTYWKVPFEWTATTPPPDDALPAGWSWRDGTTLAAPVGLVGEVLANSPGPEDRRAVDQLGADEAARRLVALAPGFSYLPSCWHVLMVRRSMAGFVLPVIYDGCARDGLDEATIYHMGVAPAYRSQGIGRLLLRHATQALVNHGIWRAYCDTPSNDYPMIHLFETERWKRLPDHERPIAELE</sequence>
<keyword evidence="3" id="KW-1185">Reference proteome</keyword>
<evidence type="ECO:0000313" key="2">
    <source>
        <dbReference type="EMBL" id="MBB2894252.1"/>
    </source>
</evidence>
<comment type="caution">
    <text evidence="2">The sequence shown here is derived from an EMBL/GenBank/DDBJ whole genome shotgun (WGS) entry which is preliminary data.</text>
</comment>
<dbReference type="InterPro" id="IPR016181">
    <property type="entry name" value="Acyl_CoA_acyltransferase"/>
</dbReference>
<dbReference type="EMBL" id="JACHVQ010000005">
    <property type="protein sequence ID" value="MBB2894252.1"/>
    <property type="molecule type" value="Genomic_DNA"/>
</dbReference>
<dbReference type="AlphaFoldDB" id="A0A839NIN3"/>
<dbReference type="RefSeq" id="WP_183322724.1">
    <property type="nucleotide sequence ID" value="NZ_JACHVQ010000005.1"/>
</dbReference>
<evidence type="ECO:0000259" key="1">
    <source>
        <dbReference type="PROSITE" id="PS51186"/>
    </source>
</evidence>
<keyword evidence="2" id="KW-0808">Transferase</keyword>
<dbReference type="PROSITE" id="PS51186">
    <property type="entry name" value="GNAT"/>
    <property type="match status" value="1"/>
</dbReference>
<dbReference type="Pfam" id="PF00583">
    <property type="entry name" value="Acetyltransf_1"/>
    <property type="match status" value="1"/>
</dbReference>
<protein>
    <submittedName>
        <fullName evidence="2">GNAT superfamily N-acetyltransferase</fullName>
    </submittedName>
</protein>
<accession>A0A839NIN3</accession>
<evidence type="ECO:0000313" key="3">
    <source>
        <dbReference type="Proteomes" id="UP000559182"/>
    </source>
</evidence>
<gene>
    <name evidence="2" type="ORF">FHU39_004294</name>
</gene>
<proteinExistence type="predicted"/>
<dbReference type="InterPro" id="IPR000182">
    <property type="entry name" value="GNAT_dom"/>
</dbReference>
<name>A0A839NIN3_9MICO</name>
<dbReference type="SUPFAM" id="SSF55729">
    <property type="entry name" value="Acyl-CoA N-acyltransferases (Nat)"/>
    <property type="match status" value="1"/>
</dbReference>
<dbReference type="CDD" id="cd04301">
    <property type="entry name" value="NAT_SF"/>
    <property type="match status" value="1"/>
</dbReference>
<dbReference type="GO" id="GO:0016747">
    <property type="term" value="F:acyltransferase activity, transferring groups other than amino-acyl groups"/>
    <property type="evidence" value="ECO:0007669"/>
    <property type="project" value="InterPro"/>
</dbReference>
<dbReference type="Proteomes" id="UP000559182">
    <property type="component" value="Unassembled WGS sequence"/>
</dbReference>
<dbReference type="Gene3D" id="3.40.630.30">
    <property type="match status" value="1"/>
</dbReference>
<organism evidence="2 3">
    <name type="scientific">Flexivirga oryzae</name>
    <dbReference type="NCBI Taxonomy" id="1794944"/>
    <lineage>
        <taxon>Bacteria</taxon>
        <taxon>Bacillati</taxon>
        <taxon>Actinomycetota</taxon>
        <taxon>Actinomycetes</taxon>
        <taxon>Micrococcales</taxon>
        <taxon>Dermacoccaceae</taxon>
        <taxon>Flexivirga</taxon>
    </lineage>
</organism>
<reference evidence="2 3" key="1">
    <citation type="submission" date="2020-08" db="EMBL/GenBank/DDBJ databases">
        <title>Sequencing the genomes of 1000 actinobacteria strains.</title>
        <authorList>
            <person name="Klenk H.-P."/>
        </authorList>
    </citation>
    <scope>NUCLEOTIDE SEQUENCE [LARGE SCALE GENOMIC DNA]</scope>
    <source>
        <strain evidence="2 3">DSM 105369</strain>
    </source>
</reference>